<evidence type="ECO:0000256" key="8">
    <source>
        <dbReference type="ARBA" id="ARBA00048333"/>
    </source>
</evidence>
<dbReference type="KEGG" id="emc:129332689"/>
<dbReference type="EC" id="4.2.1.11" evidence="3"/>
<evidence type="ECO:0000313" key="14">
    <source>
        <dbReference type="RefSeq" id="XP_054839894.1"/>
    </source>
</evidence>
<comment type="pathway">
    <text evidence="1">Carbohydrate degradation; glycolysis; pyruvate from D-glyceraldehyde 3-phosphate: step 4/5.</text>
</comment>
<dbReference type="Pfam" id="PF00113">
    <property type="entry name" value="Enolase_C"/>
    <property type="match status" value="1"/>
</dbReference>
<organism evidence="13 14">
    <name type="scientific">Eublepharis macularius</name>
    <name type="common">Leopard gecko</name>
    <name type="synonym">Cyrtodactylus macularius</name>
    <dbReference type="NCBI Taxonomy" id="481883"/>
    <lineage>
        <taxon>Eukaryota</taxon>
        <taxon>Metazoa</taxon>
        <taxon>Chordata</taxon>
        <taxon>Craniata</taxon>
        <taxon>Vertebrata</taxon>
        <taxon>Euteleostomi</taxon>
        <taxon>Lepidosauria</taxon>
        <taxon>Squamata</taxon>
        <taxon>Bifurcata</taxon>
        <taxon>Gekkota</taxon>
        <taxon>Eublepharidae</taxon>
        <taxon>Eublepharinae</taxon>
        <taxon>Eublepharis</taxon>
    </lineage>
</organism>
<comment type="similarity">
    <text evidence="2">Belongs to the enolase family.</text>
</comment>
<dbReference type="GO" id="GO:0000287">
    <property type="term" value="F:magnesium ion binding"/>
    <property type="evidence" value="ECO:0007669"/>
    <property type="project" value="InterPro"/>
</dbReference>
<dbReference type="PANTHER" id="PTHR11902">
    <property type="entry name" value="ENOLASE"/>
    <property type="match status" value="1"/>
</dbReference>
<dbReference type="AlphaFoldDB" id="A0AA97JMM4"/>
<name>A0AA97JMM4_EUBMA</name>
<dbReference type="InterPro" id="IPR020811">
    <property type="entry name" value="Enolase_N"/>
</dbReference>
<dbReference type="SUPFAM" id="SSF51604">
    <property type="entry name" value="Enolase C-terminal domain-like"/>
    <property type="match status" value="1"/>
</dbReference>
<evidence type="ECO:0000256" key="5">
    <source>
        <dbReference type="ARBA" id="ARBA00023239"/>
    </source>
</evidence>
<dbReference type="SUPFAM" id="SSF54826">
    <property type="entry name" value="Enolase N-terminal domain-like"/>
    <property type="match status" value="1"/>
</dbReference>
<evidence type="ECO:0000256" key="9">
    <source>
        <dbReference type="SAM" id="Coils"/>
    </source>
</evidence>
<gene>
    <name evidence="14" type="primary">ENO4</name>
</gene>
<dbReference type="Gene3D" id="3.20.20.120">
    <property type="entry name" value="Enolase-like C-terminal domain"/>
    <property type="match status" value="1"/>
</dbReference>
<proteinExistence type="inferred from homology"/>
<dbReference type="Gene3D" id="3.30.390.10">
    <property type="entry name" value="Enolase-like, N-terminal domain"/>
    <property type="match status" value="1"/>
</dbReference>
<dbReference type="CTD" id="387712"/>
<dbReference type="CDD" id="cd22974">
    <property type="entry name" value="DD_ENO4"/>
    <property type="match status" value="1"/>
</dbReference>
<sequence length="617" mass="68716">MEPRESHPETEPQRQRCTLTDLKHQAAEYYRSNEIPQRLEEVLNAMFYLRPSDFYGHLANYFSKLSKPPVICRLVGKKVLDGTGHPALQVEVSCQVKNSDKSICSSMISSHAEILENASPEEVDADEKERHECVDIAIEWINESLNELLTGLQPTDQHKVDELLSEYFRKKVEEEEERRIEAEKEKETQEVVFPSPLPVTAPSGKKKQAKLGKKISVVENPIPPAEPAEPITKGSMAIGCISLAVAKTAATTSDMPLYLQIALMKHNQDLPKELIMPSPMITLLSCGKLSPGKLNLMKEVMFIPPAWLTVKQGVEMSLDIQKQIMKLLEPVGKGQPISPAESKKSAARDTGKKAPQPVIKKMSHLGCIVTGSETLEQPLTLIQTACTNIGLELGIDLYLGINCAAHELMDYNKGKYEVLFGTSKNPDEMVDMYVNLIHKFPSIIALIDPLRKEDTQQWENLCSNLGSKCYLIAEHACKNMPKYLDGQKKNAPKCSGLILKCTNETKISDLLEMTKLLDGLKHLSIFGTSDGESSDDSLVDLAVGLGTRFIKLGGLSRGERVSKYNRLLAVEEELTKNGILCARDDYEFVDFTEDEQEEEEEEFDCSDLAVEVVPLAL</sequence>
<dbReference type="InterPro" id="IPR020810">
    <property type="entry name" value="Enolase_C"/>
</dbReference>
<evidence type="ECO:0000256" key="3">
    <source>
        <dbReference type="ARBA" id="ARBA00012058"/>
    </source>
</evidence>
<comment type="catalytic activity">
    <reaction evidence="8">
        <text>(2R)-2-phosphoglycerate = phosphoenolpyruvate + H2O</text>
        <dbReference type="Rhea" id="RHEA:10164"/>
        <dbReference type="ChEBI" id="CHEBI:15377"/>
        <dbReference type="ChEBI" id="CHEBI:58289"/>
        <dbReference type="ChEBI" id="CHEBI:58702"/>
        <dbReference type="EC" id="4.2.1.11"/>
    </reaction>
</comment>
<keyword evidence="5" id="KW-0456">Lyase</keyword>
<dbReference type="GeneID" id="129332689"/>
<dbReference type="InterPro" id="IPR029017">
    <property type="entry name" value="Enolase-like_N"/>
</dbReference>
<feature type="region of interest" description="Disordered" evidence="10">
    <location>
        <begin position="333"/>
        <end position="354"/>
    </location>
</feature>
<dbReference type="InterPro" id="IPR036849">
    <property type="entry name" value="Enolase-like_C_sf"/>
</dbReference>
<dbReference type="GO" id="GO:0004634">
    <property type="term" value="F:phosphopyruvate hydratase activity"/>
    <property type="evidence" value="ECO:0007669"/>
    <property type="project" value="UniProtKB-EC"/>
</dbReference>
<dbReference type="InterPro" id="IPR047500">
    <property type="entry name" value="DD_ENO4"/>
</dbReference>
<dbReference type="SMART" id="SM01192">
    <property type="entry name" value="Enolase_C"/>
    <property type="match status" value="1"/>
</dbReference>
<evidence type="ECO:0000256" key="10">
    <source>
        <dbReference type="SAM" id="MobiDB-lite"/>
    </source>
</evidence>
<keyword evidence="13" id="KW-1185">Reference proteome</keyword>
<dbReference type="GO" id="GO:0006096">
    <property type="term" value="P:glycolytic process"/>
    <property type="evidence" value="ECO:0007669"/>
    <property type="project" value="UniProtKB-KW"/>
</dbReference>
<accession>A0AA97JMM4</accession>
<evidence type="ECO:0000313" key="13">
    <source>
        <dbReference type="Proteomes" id="UP001190640"/>
    </source>
</evidence>
<dbReference type="InterPro" id="IPR000941">
    <property type="entry name" value="Enolase"/>
</dbReference>
<protein>
    <recommendedName>
        <fullName evidence="7">Enolase 4</fullName>
        <ecNumber evidence="3">4.2.1.11</ecNumber>
    </recommendedName>
    <alternativeName>
        <fullName evidence="6">2-phospho-D-glycerate hydro-lyase</fullName>
    </alternativeName>
</protein>
<feature type="coiled-coil region" evidence="9">
    <location>
        <begin position="165"/>
        <end position="192"/>
    </location>
</feature>
<evidence type="ECO:0000256" key="2">
    <source>
        <dbReference type="ARBA" id="ARBA00009604"/>
    </source>
</evidence>
<dbReference type="SMART" id="SM01193">
    <property type="entry name" value="Enolase_N"/>
    <property type="match status" value="1"/>
</dbReference>
<evidence type="ECO:0000256" key="7">
    <source>
        <dbReference type="ARBA" id="ARBA00034855"/>
    </source>
</evidence>
<evidence type="ECO:0000259" key="11">
    <source>
        <dbReference type="SMART" id="SM01192"/>
    </source>
</evidence>
<feature type="domain" description="Enolase N-terminal" evidence="12">
    <location>
        <begin position="71"/>
        <end position="261"/>
    </location>
</feature>
<dbReference type="PANTHER" id="PTHR11902:SF30">
    <property type="entry name" value="ENOLASE 4"/>
    <property type="match status" value="1"/>
</dbReference>
<feature type="domain" description="Enolase C-terminal TIM barrel" evidence="11">
    <location>
        <begin position="273"/>
        <end position="588"/>
    </location>
</feature>
<dbReference type="RefSeq" id="XP_054839894.1">
    <property type="nucleotide sequence ID" value="XM_054983919.1"/>
</dbReference>
<evidence type="ECO:0000256" key="6">
    <source>
        <dbReference type="ARBA" id="ARBA00031125"/>
    </source>
</evidence>
<keyword evidence="4" id="KW-0324">Glycolysis</keyword>
<evidence type="ECO:0000256" key="4">
    <source>
        <dbReference type="ARBA" id="ARBA00023152"/>
    </source>
</evidence>
<dbReference type="GO" id="GO:0000015">
    <property type="term" value="C:phosphopyruvate hydratase complex"/>
    <property type="evidence" value="ECO:0007669"/>
    <property type="project" value="InterPro"/>
</dbReference>
<evidence type="ECO:0000256" key="1">
    <source>
        <dbReference type="ARBA" id="ARBA00005031"/>
    </source>
</evidence>
<reference evidence="14" key="1">
    <citation type="submission" date="2025-08" db="UniProtKB">
        <authorList>
            <consortium name="RefSeq"/>
        </authorList>
    </citation>
    <scope>IDENTIFICATION</scope>
    <source>
        <tissue evidence="14">Blood</tissue>
    </source>
</reference>
<evidence type="ECO:0000259" key="12">
    <source>
        <dbReference type="SMART" id="SM01193"/>
    </source>
</evidence>
<keyword evidence="9" id="KW-0175">Coiled coil</keyword>
<feature type="compositionally biased region" description="Basic and acidic residues" evidence="10">
    <location>
        <begin position="341"/>
        <end position="352"/>
    </location>
</feature>
<dbReference type="Proteomes" id="UP001190640">
    <property type="component" value="Chromosome 6"/>
</dbReference>